<dbReference type="OrthoDB" id="10649750at2759"/>
<evidence type="ECO:0000313" key="1">
    <source>
        <dbReference type="EMBL" id="KAF5309585.1"/>
    </source>
</evidence>
<keyword evidence="2" id="KW-1185">Reference proteome</keyword>
<reference evidence="1 2" key="1">
    <citation type="journal article" date="2020" name="ISME J.">
        <title>Uncovering the hidden diversity of litter-decomposition mechanisms in mushroom-forming fungi.</title>
        <authorList>
            <person name="Floudas D."/>
            <person name="Bentzer J."/>
            <person name="Ahren D."/>
            <person name="Johansson T."/>
            <person name="Persson P."/>
            <person name="Tunlid A."/>
        </authorList>
    </citation>
    <scope>NUCLEOTIDE SEQUENCE [LARGE SCALE GENOMIC DNA]</scope>
    <source>
        <strain evidence="1 2">CBS 175.51</strain>
    </source>
</reference>
<proteinExistence type="predicted"/>
<dbReference type="Proteomes" id="UP000541558">
    <property type="component" value="Unassembled WGS sequence"/>
</dbReference>
<evidence type="ECO:0000313" key="2">
    <source>
        <dbReference type="Proteomes" id="UP000541558"/>
    </source>
</evidence>
<dbReference type="EMBL" id="JAACJK010000235">
    <property type="protein sequence ID" value="KAF5309585.1"/>
    <property type="molecule type" value="Genomic_DNA"/>
</dbReference>
<comment type="caution">
    <text evidence="1">The sequence shown here is derived from an EMBL/GenBank/DDBJ whole genome shotgun (WGS) entry which is preliminary data.</text>
</comment>
<sequence length="308" mass="33939">MSSNTLRGTCSQYLPPDMNNYFVTQPSPRKSHTTLTHSQVARAGTKGLEVCPRSTIPPSSHSHLDVAQRTQFCCIFVLQHHSRTSQHSVHELVIVTSPHTVKLGGRISVAESRNATRLTSTVHTTDIVDLIPGTSVTPPTQNGGSSYRPQTLMPAGLAGFRWPQAHFHVATATTTFQHNLVGGKNSVVTSSSSTTAFCTRYQDIRRRGTGQRTYFYCDFAFRAPALAVARRIQIHDLVTIPQPPRIRAGTRLATTHHIRDLLRCLAHHHTPHTHTDPQDDPDYISAASRACRPRLATCMGQDQPCTAT</sequence>
<protein>
    <submittedName>
        <fullName evidence="1">Uncharacterized protein</fullName>
    </submittedName>
</protein>
<name>A0A8H5ARM1_9AGAR</name>
<dbReference type="AlphaFoldDB" id="A0A8H5ARM1"/>
<accession>A0A8H5ARM1</accession>
<organism evidence="1 2">
    <name type="scientific">Ephemerocybe angulata</name>
    <dbReference type="NCBI Taxonomy" id="980116"/>
    <lineage>
        <taxon>Eukaryota</taxon>
        <taxon>Fungi</taxon>
        <taxon>Dikarya</taxon>
        <taxon>Basidiomycota</taxon>
        <taxon>Agaricomycotina</taxon>
        <taxon>Agaricomycetes</taxon>
        <taxon>Agaricomycetidae</taxon>
        <taxon>Agaricales</taxon>
        <taxon>Agaricineae</taxon>
        <taxon>Psathyrellaceae</taxon>
        <taxon>Ephemerocybe</taxon>
    </lineage>
</organism>
<gene>
    <name evidence="1" type="ORF">D9611_013948</name>
</gene>